<comment type="caution">
    <text evidence="1">The sequence shown here is derived from an EMBL/GenBank/DDBJ whole genome shotgun (WGS) entry which is preliminary data.</text>
</comment>
<evidence type="ECO:0000313" key="1">
    <source>
        <dbReference type="EMBL" id="OAH53858.1"/>
    </source>
</evidence>
<name>A0A177KKC0_9BACI</name>
<dbReference type="EMBL" id="LQWZ01000035">
    <property type="protein sequence ID" value="OAH53858.1"/>
    <property type="molecule type" value="Genomic_DNA"/>
</dbReference>
<protein>
    <submittedName>
        <fullName evidence="1">Uncharacterized protein</fullName>
    </submittedName>
</protein>
<organism evidence="1 2">
    <name type="scientific">Domibacillus aminovorans</name>
    <dbReference type="NCBI Taxonomy" id="29332"/>
    <lineage>
        <taxon>Bacteria</taxon>
        <taxon>Bacillati</taxon>
        <taxon>Bacillota</taxon>
        <taxon>Bacilli</taxon>
        <taxon>Bacillales</taxon>
        <taxon>Bacillaceae</taxon>
        <taxon>Domibacillus</taxon>
    </lineage>
</organism>
<dbReference type="OrthoDB" id="3035168at2"/>
<accession>A0A177KKC0</accession>
<dbReference type="RefSeq" id="WP_063975359.1">
    <property type="nucleotide sequence ID" value="NZ_LQWZ01000035.1"/>
</dbReference>
<sequence length="275" mass="31435">MLIVNKGTSIGWSSEELEANDNVLGLFIVSVLDCILNPIQSDVNSLRPEYQGLVKEARTAMVHDIHGLAILSDMIQFTFEKHKDLKHKDFLYVMELIEKYFTNLRSIYDFMSKVLRLAVEEGRIGQIPFDSLNDLITYAESSPRAVRYLPDDLINLLVEIKSEFHLVRGIRDFIIHNGKQISLLSDKNGYKLGPFDDTGALAEYESGEERKHEDLTPYLAERTNRMLVFGETIGMIIDREFRRRRGDYPLLLCALEGVCIPTFVRFLGINASKAE</sequence>
<reference evidence="1 2" key="1">
    <citation type="submission" date="2016-01" db="EMBL/GenBank/DDBJ databases">
        <title>Investigation of taxonomic status of Bacillus aminovorans.</title>
        <authorList>
            <person name="Verma A."/>
            <person name="Pal Y."/>
            <person name="Krishnamurthi S."/>
        </authorList>
    </citation>
    <scope>NUCLEOTIDE SEQUENCE [LARGE SCALE GENOMIC DNA]</scope>
    <source>
        <strain evidence="1 2">DSM 4337</strain>
    </source>
</reference>
<proteinExistence type="predicted"/>
<gene>
    <name evidence="1" type="ORF">AWH48_11340</name>
</gene>
<dbReference type="AlphaFoldDB" id="A0A177KKC0"/>
<evidence type="ECO:0000313" key="2">
    <source>
        <dbReference type="Proteomes" id="UP000077271"/>
    </source>
</evidence>
<dbReference type="Proteomes" id="UP000077271">
    <property type="component" value="Unassembled WGS sequence"/>
</dbReference>